<organism evidence="2 3">
    <name type="scientific">Penicillium desertorum</name>
    <dbReference type="NCBI Taxonomy" id="1303715"/>
    <lineage>
        <taxon>Eukaryota</taxon>
        <taxon>Fungi</taxon>
        <taxon>Dikarya</taxon>
        <taxon>Ascomycota</taxon>
        <taxon>Pezizomycotina</taxon>
        <taxon>Eurotiomycetes</taxon>
        <taxon>Eurotiomycetidae</taxon>
        <taxon>Eurotiales</taxon>
        <taxon>Aspergillaceae</taxon>
        <taxon>Penicillium</taxon>
    </lineage>
</organism>
<protein>
    <submittedName>
        <fullName evidence="2">Uncharacterized protein</fullName>
    </submittedName>
</protein>
<evidence type="ECO:0000313" key="2">
    <source>
        <dbReference type="EMBL" id="KAJ5462234.1"/>
    </source>
</evidence>
<evidence type="ECO:0000256" key="1">
    <source>
        <dbReference type="SAM" id="MobiDB-lite"/>
    </source>
</evidence>
<dbReference type="Proteomes" id="UP001147760">
    <property type="component" value="Unassembled WGS sequence"/>
</dbReference>
<keyword evidence="3" id="KW-1185">Reference proteome</keyword>
<accession>A0A9X0BHN4</accession>
<feature type="region of interest" description="Disordered" evidence="1">
    <location>
        <begin position="12"/>
        <end position="64"/>
    </location>
</feature>
<name>A0A9X0BHN4_9EURO</name>
<reference evidence="2" key="2">
    <citation type="journal article" date="2023" name="IMA Fungus">
        <title>Comparative genomic study of the Penicillium genus elucidates a diverse pangenome and 15 lateral gene transfer events.</title>
        <authorList>
            <person name="Petersen C."/>
            <person name="Sorensen T."/>
            <person name="Nielsen M.R."/>
            <person name="Sondergaard T.E."/>
            <person name="Sorensen J.L."/>
            <person name="Fitzpatrick D.A."/>
            <person name="Frisvad J.C."/>
            <person name="Nielsen K.L."/>
        </authorList>
    </citation>
    <scope>NUCLEOTIDE SEQUENCE</scope>
    <source>
        <strain evidence="2">IBT 17660</strain>
    </source>
</reference>
<gene>
    <name evidence="2" type="ORF">N7530_010439</name>
</gene>
<dbReference type="EMBL" id="JAPWDO010000007">
    <property type="protein sequence ID" value="KAJ5462234.1"/>
    <property type="molecule type" value="Genomic_DNA"/>
</dbReference>
<proteinExistence type="predicted"/>
<comment type="caution">
    <text evidence="2">The sequence shown here is derived from an EMBL/GenBank/DDBJ whole genome shotgun (WGS) entry which is preliminary data.</text>
</comment>
<evidence type="ECO:0000313" key="3">
    <source>
        <dbReference type="Proteomes" id="UP001147760"/>
    </source>
</evidence>
<reference evidence="2" key="1">
    <citation type="submission" date="2022-12" db="EMBL/GenBank/DDBJ databases">
        <authorList>
            <person name="Petersen C."/>
        </authorList>
    </citation>
    <scope>NUCLEOTIDE SEQUENCE</scope>
    <source>
        <strain evidence="2">IBT 17660</strain>
    </source>
</reference>
<sequence>MDQMLEIIDRAAHRPLETEPLNVKHIGKGLAGPNLESAENPRRKSPHIGLAHRPSLDDNDDDGSDNLTLILDHGQVQSTWLIYSHKS</sequence>
<dbReference type="AlphaFoldDB" id="A0A9X0BHN4"/>